<proteinExistence type="predicted"/>
<evidence type="ECO:0000313" key="2">
    <source>
        <dbReference type="Proteomes" id="UP000053477"/>
    </source>
</evidence>
<keyword evidence="2" id="KW-1185">Reference proteome</keyword>
<dbReference type="EMBL" id="KQ085891">
    <property type="protein sequence ID" value="KLO18775.1"/>
    <property type="molecule type" value="Genomic_DNA"/>
</dbReference>
<name>A0A0H2S376_9AGAM</name>
<accession>A0A0H2S376</accession>
<organism evidence="1 2">
    <name type="scientific">Schizopora paradoxa</name>
    <dbReference type="NCBI Taxonomy" id="27342"/>
    <lineage>
        <taxon>Eukaryota</taxon>
        <taxon>Fungi</taxon>
        <taxon>Dikarya</taxon>
        <taxon>Basidiomycota</taxon>
        <taxon>Agaricomycotina</taxon>
        <taxon>Agaricomycetes</taxon>
        <taxon>Hymenochaetales</taxon>
        <taxon>Schizoporaceae</taxon>
        <taxon>Schizopora</taxon>
    </lineage>
</organism>
<protein>
    <submittedName>
        <fullName evidence="1">Uncharacterized protein</fullName>
    </submittedName>
</protein>
<dbReference type="InParanoid" id="A0A0H2S376"/>
<gene>
    <name evidence="1" type="ORF">SCHPADRAFT_935825</name>
</gene>
<reference evidence="1 2" key="1">
    <citation type="submission" date="2015-04" db="EMBL/GenBank/DDBJ databases">
        <title>Complete genome sequence of Schizopora paradoxa KUC8140, a cosmopolitan wood degrader in East Asia.</title>
        <authorList>
            <consortium name="DOE Joint Genome Institute"/>
            <person name="Min B."/>
            <person name="Park H."/>
            <person name="Jang Y."/>
            <person name="Kim J.-J."/>
            <person name="Kim K.H."/>
            <person name="Pangilinan J."/>
            <person name="Lipzen A."/>
            <person name="Riley R."/>
            <person name="Grigoriev I.V."/>
            <person name="Spatafora J.W."/>
            <person name="Choi I.-G."/>
        </authorList>
    </citation>
    <scope>NUCLEOTIDE SEQUENCE [LARGE SCALE GENOMIC DNA]</scope>
    <source>
        <strain evidence="1 2">KUC8140</strain>
    </source>
</reference>
<sequence>MFNNIPLPVTSLDGLSAYPSQYAINESGADLGVRTSNSPRIPITGTFPHSFSMDLPQFAPALGNAGATTPHIATHQNRERTCGKAKHNNGEKDVWKNKGPQDYAPPHAAHATNVSAQGGYGGTGGLGRFALDSDNREEYTAKAQPIRASIEVLGIQFAVNTTFSMKDLAPSREGASDVGGSGGWFRVRFEVRVVGPSFGRTFRQGPALHFTQLGDRQAAADTAESAGLRGLKAIESFLIVQGIYKKLPRNGIYWYPSVTYPSALRYSKPFDVSLPYMMSLGRLEQKGYSPYPTKARIQKGLEDESPGNRLIRHSLCRPPDQEICCGNPAEKLDLRLAIAQTSTSHFGK</sequence>
<evidence type="ECO:0000313" key="1">
    <source>
        <dbReference type="EMBL" id="KLO18775.1"/>
    </source>
</evidence>
<dbReference type="AlphaFoldDB" id="A0A0H2S376"/>
<dbReference type="Proteomes" id="UP000053477">
    <property type="component" value="Unassembled WGS sequence"/>
</dbReference>